<feature type="coiled-coil region" evidence="15">
    <location>
        <begin position="3135"/>
        <end position="3176"/>
    </location>
</feature>
<dbReference type="GeneID" id="43579612"/>
<dbReference type="GO" id="GO:0005524">
    <property type="term" value="F:ATP binding"/>
    <property type="evidence" value="ECO:0007669"/>
    <property type="project" value="UniProtKB-KW"/>
</dbReference>
<dbReference type="FunFam" id="3.40.50.300:FF:000071">
    <property type="entry name" value="Cytoplasmic dynein heavy chain 1"/>
    <property type="match status" value="1"/>
</dbReference>
<evidence type="ECO:0000259" key="17">
    <source>
        <dbReference type="SMART" id="SM00382"/>
    </source>
</evidence>
<proteinExistence type="inferred from homology"/>
<keyword evidence="11 15" id="KW-0175">Coiled coil</keyword>
<evidence type="ECO:0000256" key="4">
    <source>
        <dbReference type="ARBA" id="ARBA00022197"/>
    </source>
</evidence>
<dbReference type="FunFam" id="1.20.58.1120:FF:000013">
    <property type="entry name" value="Dynein heavy chain-like protein"/>
    <property type="match status" value="1"/>
</dbReference>
<keyword evidence="6" id="KW-0493">Microtubule</keyword>
<dbReference type="FunFam" id="1.20.140.100:FF:000002">
    <property type="entry name" value="Cytoplasmic dynein heavy chain 1"/>
    <property type="match status" value="1"/>
</dbReference>
<evidence type="ECO:0000256" key="3">
    <source>
        <dbReference type="ARBA" id="ARBA00011655"/>
    </source>
</evidence>
<dbReference type="OrthoDB" id="447173at2759"/>
<dbReference type="CDD" id="cd00009">
    <property type="entry name" value="AAA"/>
    <property type="match status" value="2"/>
</dbReference>
<dbReference type="GO" id="GO:0051959">
    <property type="term" value="F:dynein light intermediate chain binding"/>
    <property type="evidence" value="ECO:0007669"/>
    <property type="project" value="InterPro"/>
</dbReference>
<evidence type="ECO:0000256" key="14">
    <source>
        <dbReference type="ARBA" id="ARBA00033439"/>
    </source>
</evidence>
<dbReference type="Gene3D" id="1.20.920.20">
    <property type="match status" value="1"/>
</dbReference>
<dbReference type="EMBL" id="CABVLU010000001">
    <property type="protein sequence ID" value="VVT45555.1"/>
    <property type="molecule type" value="Genomic_DNA"/>
</dbReference>
<dbReference type="Gene3D" id="1.10.287.2620">
    <property type="match status" value="1"/>
</dbReference>
<dbReference type="Gene3D" id="1.10.8.720">
    <property type="entry name" value="Region D6 of dynein motor"/>
    <property type="match status" value="1"/>
</dbReference>
<dbReference type="GO" id="GO:0005874">
    <property type="term" value="C:microtubule"/>
    <property type="evidence" value="ECO:0007669"/>
    <property type="project" value="UniProtKB-KW"/>
</dbReference>
<feature type="domain" description="AAA+ ATPase" evidence="17">
    <location>
        <begin position="2154"/>
        <end position="2290"/>
    </location>
</feature>
<sequence>MASATALDPDDSEVFSEPKVPDPVNPLSLAGYINDVIATLLEDPTATILDPASTPLVLKLCSAFAADSSTAVIFIIRDAHIDPEDETTYYTYRIDTTPSITTDSTQCIAVIKDPTPIDSSHAFHSRLQTLLLPLPAAQLAEGATSPYEALHSIIRYAISPFFEASAQLSSASSTDKAATTATAAVPATRRKIAELELSLLHLQQNVEIPELTLNIHPTIEHALLSLSPEDDFPPSIDLIPAQYLTDTDFLNTLQSNVNGWIKSIQGTTRMNRDPYTGSATQEINFWLSMETALKHIDDQLQGPGVSLTLAILRNAKRFHATVSFLSDTGIKEASETVAKYNQLMRDFPLDDLISATSLNGVQRALLLIFSHLNKKLRITPYPAWRALALVEGISADFNASLQSILNTTRLMHLDYSTFLYTINQANDIFVVWDDQFKEFANVAREVIRKRSEKFIPIRLNAKYLKTKERLDYITSFRKRHQELRNTLARVLGAGKTQLVGLEGLDPLDEIEEAYSILKNINALDTTQDGVYTWNKAEKEYEERTTRVENAIIAMLRDRLATAKTSNEMFRVFSKFNALFVRASIRGAIQEYQSRLIENVKADIATLQNRFRLQYYNSEAYEMSKIRDIPPVSGSIIWIRQIERQLNTYMKRVEAVLGKGWQHYAEGQKLHAESVSFRQKLDSTPIYEAWLASIAQKPNLSISGHLFRVSKSRKSGTAVYELSVNFDPEIITLFKEIRNLTWLKFPVPHSLNAVSKDAKCAYPFAVGLIDTLKTFFNTQTVIEKLPSKTSGLLNGYENDVYNLLSKGIAISWESFIHDSMFDKDTRHTKFVQKLETSVKILESKTDQAAITYSTISSSLSQLKSCPFGYDSFQSCLVQIQEQVDKLNLDGYANIRDFVHNLNNEIEQILIERCRTVVNQWNASFDQPELAKTLGVPNDIRVHELILKNRVISLYPPIESARSSWLYNFQENVNCASRLKMIKSDRFDLQLKAQQQSNATFSDIPNHLSHEISKTLVLIEHHIHNAEVYLDNWYQFQSLWDLEPTQVFDFLGDSMPKWLQILNEIRKARSTFDTTEMYKTFGLLRIDFRTVQVRINAKYDSWEQEAMLKFSQQLNTAMRDLCGVIETNRRDLELMNTDFTFTDQVVATVTKVQACNISLQKWEKEVNLYLNGQTVLSRYRFRFPSNWLYVEQLESEFSALGEILEKKSAIIESQIDAIRARVQNEMKRLTDRINNLDRQWEQDKPIAGSLNPSNALQLLQRFETEASSLLASAELLAKASNALDLTFKVSSSLEPILEEIRDFNSVWSALESIWNSINDLKETPWASIVPRKIRKSLDDLVEMTKGMPTRIRQYAAFEHIQTVLKNLIRAQPLLVDLKGDAILERHWQKIFKRLSKNQTIFYNSLTLGDVWGLGLLENSAAIKDIVAEAQGELALEIFLRQVRQVWSNYELQLINYKNTCRLIKGWDELFQTCSDHLNSLSAMHHSHYFKVFEEEARGWEEKLNRVHVLFDVWIDVQRQWVYLEGVFNNNSEIKHILPVESSRFQSINSELFVILRKVYKSPLVLDVLNIPGVQQSIERLADLLSKVQKALGEYYEQERQRFARFYFIGDDDLLEIIGNSNDINRVEKHLSKMFAGIAGLLHDGLQITGVRSKEGEEVQLISPINLAKTPKVVDWLLELEQNVCISLSTILGDSTQSFTSVFNNTDALVPWLQSVPSQISIVTSQVFWTKAVENAVTSPDDLRSLREVYAQILSHLAQSVLKDLSIIDRKKCESFITEIIHQRDVVTQLIDTGVNSVDDFSWQSQLRYYYDEDIENPTLRLTVIQAKAEFKYGFEYLGMPDRLVSTPLVDKCFLAMTQALDQRLGGSPFGPAGTGKTESVKALGHNLGKYVVVFCCDESFDFQAIGRILTGVCQVGAWGCFDEFNRLNEQILSAVSTQIEAIELGIKESINTNTQSVIELVGRTVSIDDNTGIFITMNPEYTGRNTLPENLKRLFRSFSMAKPDKEIIAEVILNSQGFIHAKKLAQIVVPFFTELQNRLSSQIHYDFGLRALKNVLATSGTLKRAQLSDQSFKDTDTWEASIILQCLRETVAPKLVAEDTQIMLAIEETLFPNITYKGSHSPELEASIRSFAETNGHVVSDEWLAKVIQLYQFQKIHHGIMLVGAAGCGKSSVWRTLLDALQTVEKTESVFHLIDPKVMSKEVLFGSLDSTTREWTDGFFTAILRRIVENLRGEDQKRHWIVFDGDVDPEWAENLNSVLDDNKILTLPNGERISLPDNVRILFEVENLKYATPATVSRCGMIWFGPNVVTSRMQLSRFLFQLKDNAYDDVEEDISGLNTADIQAELIVHIRSVFNELDIDSLLSFAAELNHVMEFKNVRALYSAFSFIDSACLKILLFMNQHLEYSIDADQRQAYIKRSVLLSLVWALAGDCLIRDREAFGKHLLSLAPFSTLGLDHTTLLIDYDVNLPSAQWEKWIDKVPRVDLETHSIIQTDVVVPTLDTVRHESLIYSLLNSHRPIVLCGPPGSGKTMTLFGALRKSPNLDVMGLNFSKATTPNLLIKSLEQHCEYKKTMNGMTLCPSQIGRWLVVFCDEINLPERDRYGTQRAISLLRQMIEQQGFWSPTKKQWITLSHIQFVGACNPPTDVGRQELNMRFLRHTAVVLVDYPGETSLHQIYETFNSAILKTVPSLRGYANILTSAMIEFYMCSQAQFSNSKHSHYIYSPRELTRWCRGIYEAIHPLEHLSLEGLVRIWAHEALRLFHDRLVQDDERKWTHELLHNVAYKHFVNVDLITTLKMPILYSNWLTKDYLPVDGDELKAFVKARMKTFCEEDLDKPLILFDDLLDHILRIDRVLRQPQGHLILIGLSGSGKTTLSRFVAWMTGLRVVQLKTTRKYTQEDFDTDLRHILRRAGTNGEKICFILDESNIREATFLERMNTLLANGEVPGLFEGDDFTTLMTACKEGALRQSLNLDSQDELYKWFTSEIIRNLHVIFTLNPPDDDLSSHAVASPALFNRCVLNWMGDWSDASLFQVASSLTEFLSIDRSEFKVSENATALLPKIYPLSSYRATLVNAMVYTHKSVLDLNKSFKLSISPSDFLDFVNHLVRIFHEKSEELEDQQRHFNVGVEKLLDTVLKVRELKANLAEKKSRLEIKSDEAKQTLQRMVAEQNEAERKREASIKIQRALKVQEQEIAMRQEIVLNDLAVAEPAVIEAQKSVSNIKKQHLTELRSMVNPPEAVKLALDSVCTLLGYNAQTWKEIQAYVRRDDFISNIVNFDSESQMTPTLRHRMESEFLSLPNFNFETVNRASKACGPLLQWVEAQVNYASILERVGPLREEVYTLEEEANQTKAQAKAIIDMIGELEQSIEKFKDDYAVLITEVQTIKSEMVAVENKVSRSKVYLVMILLSAAFMTYAGYYDQPVRERIYMIWRNFLENSGIPFHKDNTLGNYLATGEQRLKWRSADLPPDNLYVENAVMISRYDRYPLIIDPTARVISFLEKQHSNKKLTVTSFLDDAFVKHLESAIRFGNPILIQDAEYLDPILSQILNKEYKKTGGRVLIELGNQDIDFSKDFKLYLLTRDPSIVIPPHISARTTIVNFSVTRSSLESQTLNQVLRAERPDVEEKRLQLIQLQSEYKVHLRQLESQLLQALNESEGNILDNEKIIDTLEKLKVEAAEISAKVEETDNVMTTIDEVMNQYRPLAVHCGKIFAILEKLHLINPFYQFSLEYFLKIFSSLWTTGAKSDMSSSRVSELINLIYANTFNATSASLLNKDKPAFMLLLAQAYSSDIGPNKLARVLNKHDLKGINIDEPGWFSKIEGILDEFADIDINSVDEPSLTDALKNRKGGSVPINIWGETCSEALRQLYNLLLVKLVQPKEFLEYVNNFCGSLFPFPLDMNCDLEDLILSHSDSSTPLALCATRGSDPSFKVETVLNRLGKKCEIVALGSKEGNLNADKAILTGSQKGTWVLIQNVHLSPSWLEKLEKHVLSTRHHPDFRLLLTMQTSARIPTTLLRLSRVVMFEPPWGIKSSMQASLRLNNATRLLRPPIERGRLYFLLAWLHGVLQERGRLVPLGWTKPYDFNDADFESGAYVIDVWVDAVAGTRTNVAPAGLPWQAIRGLLTDTVYGGKIDRTEDCEVLDKLVRSVFTPDAYNLGFSLVTDGSLLAPEGSGLPAFNDWVERLPDRQQPPEWLGLPAHVEQSMREIEGEETACASVTVLESLVG</sequence>
<dbReference type="FunFam" id="3.40.50.300:FF:000122">
    <property type="entry name" value="Cytoplasmic dynein 1 heavy chain"/>
    <property type="match status" value="1"/>
</dbReference>
<dbReference type="Pfam" id="PF12781">
    <property type="entry name" value="AAA_9"/>
    <property type="match status" value="1"/>
</dbReference>
<evidence type="ECO:0000256" key="9">
    <source>
        <dbReference type="ARBA" id="ARBA00022840"/>
    </source>
</evidence>
<dbReference type="GO" id="GO:0008569">
    <property type="term" value="F:minus-end-directed microtubule motor activity"/>
    <property type="evidence" value="ECO:0007669"/>
    <property type="project" value="InterPro"/>
</dbReference>
<dbReference type="InterPro" id="IPR041466">
    <property type="entry name" value="Dynein_AAA5_ext"/>
</dbReference>
<evidence type="ECO:0000256" key="10">
    <source>
        <dbReference type="ARBA" id="ARBA00023017"/>
    </source>
</evidence>
<dbReference type="FunFam" id="1.10.8.720:FF:000003">
    <property type="entry name" value="Cytoplasmic dynein heavy chain 2"/>
    <property type="match status" value="1"/>
</dbReference>
<evidence type="ECO:0000256" key="12">
    <source>
        <dbReference type="ARBA" id="ARBA00023175"/>
    </source>
</evidence>
<dbReference type="InterPro" id="IPR042219">
    <property type="entry name" value="AAA_lid_11_sf"/>
</dbReference>
<dbReference type="Gene3D" id="1.10.8.710">
    <property type="match status" value="1"/>
</dbReference>
<evidence type="ECO:0000256" key="2">
    <source>
        <dbReference type="ARBA" id="ARBA00008887"/>
    </source>
</evidence>
<evidence type="ECO:0000256" key="5">
    <source>
        <dbReference type="ARBA" id="ARBA00022490"/>
    </source>
</evidence>
<dbReference type="Pfam" id="PF08385">
    <property type="entry name" value="DHC_N1"/>
    <property type="match status" value="1"/>
</dbReference>
<keyword evidence="13" id="KW-0206">Cytoskeleton</keyword>
<dbReference type="Gene3D" id="6.10.140.1060">
    <property type="match status" value="1"/>
</dbReference>
<dbReference type="InterPro" id="IPR013594">
    <property type="entry name" value="Dynein_heavy_tail"/>
</dbReference>
<dbReference type="Gene3D" id="1.20.920.30">
    <property type="match status" value="1"/>
</dbReference>
<dbReference type="InterPro" id="IPR043157">
    <property type="entry name" value="Dynein_AAA1S"/>
</dbReference>
<keyword evidence="19" id="KW-1185">Reference proteome</keyword>
<dbReference type="Gene3D" id="1.10.472.130">
    <property type="match status" value="1"/>
</dbReference>
<dbReference type="FunFam" id="3.40.50.300:FF:000373">
    <property type="entry name" value="Cytoplasmic dynein heavy chain 2"/>
    <property type="match status" value="1"/>
</dbReference>
<evidence type="ECO:0000256" key="6">
    <source>
        <dbReference type="ARBA" id="ARBA00022701"/>
    </source>
</evidence>
<keyword evidence="9" id="KW-0067">ATP-binding</keyword>
<feature type="coiled-coil region" evidence="15">
    <location>
        <begin position="3659"/>
        <end position="3686"/>
    </location>
</feature>
<dbReference type="Pfam" id="PF12780">
    <property type="entry name" value="AAA_8"/>
    <property type="match status" value="1"/>
</dbReference>
<dbReference type="SUPFAM" id="SSF52540">
    <property type="entry name" value="P-loop containing nucleoside triphosphate hydrolases"/>
    <property type="match status" value="4"/>
</dbReference>
<evidence type="ECO:0000313" key="18">
    <source>
        <dbReference type="EMBL" id="VVT45555.1"/>
    </source>
</evidence>
<keyword evidence="12" id="KW-0505">Motor protein</keyword>
<evidence type="ECO:0000256" key="15">
    <source>
        <dbReference type="SAM" id="Coils"/>
    </source>
</evidence>
<dbReference type="PANTHER" id="PTHR45703">
    <property type="entry name" value="DYNEIN HEAVY CHAIN"/>
    <property type="match status" value="1"/>
</dbReference>
<feature type="domain" description="AAA+ ATPase" evidence="17">
    <location>
        <begin position="2855"/>
        <end position="3021"/>
    </location>
</feature>
<dbReference type="FunFam" id="1.10.287.2620:FF:000001">
    <property type="entry name" value="Cytoplasmic dynein heavy chain 1"/>
    <property type="match status" value="1"/>
</dbReference>
<dbReference type="Gene3D" id="1.20.140.100">
    <property type="entry name" value="Dynein heavy chain, N-terminal domain 2"/>
    <property type="match status" value="1"/>
</dbReference>
<dbReference type="Gene3D" id="1.20.58.1120">
    <property type="match status" value="1"/>
</dbReference>
<dbReference type="FunFam" id="1.20.920.20:FF:000002">
    <property type="entry name" value="Cytoplasmic dynein 1 heavy chain"/>
    <property type="match status" value="1"/>
</dbReference>
<dbReference type="InterPro" id="IPR026983">
    <property type="entry name" value="DHC"/>
</dbReference>
<dbReference type="FunFam" id="3.20.180.20:FF:000002">
    <property type="entry name" value="Cytoplasmic dynein heavy chain 1"/>
    <property type="match status" value="1"/>
</dbReference>
<dbReference type="GO" id="GO:0030286">
    <property type="term" value="C:dynein complex"/>
    <property type="evidence" value="ECO:0007669"/>
    <property type="project" value="UniProtKB-KW"/>
</dbReference>
<evidence type="ECO:0000256" key="1">
    <source>
        <dbReference type="ARBA" id="ARBA00004245"/>
    </source>
</evidence>
<dbReference type="InterPro" id="IPR024743">
    <property type="entry name" value="Dynein_HC_stalk"/>
</dbReference>
<keyword evidence="8" id="KW-0547">Nucleotide-binding</keyword>
<dbReference type="Proteomes" id="UP000398389">
    <property type="component" value="Unassembled WGS sequence"/>
</dbReference>
<dbReference type="Pfam" id="PF12777">
    <property type="entry name" value="MT"/>
    <property type="match status" value="1"/>
</dbReference>
<dbReference type="Gene3D" id="1.10.8.1220">
    <property type="match status" value="1"/>
</dbReference>
<dbReference type="Pfam" id="PF18198">
    <property type="entry name" value="AAA_lid_11"/>
    <property type="match status" value="1"/>
</dbReference>
<evidence type="ECO:0000313" key="19">
    <source>
        <dbReference type="Proteomes" id="UP000398389"/>
    </source>
</evidence>
<dbReference type="Pfam" id="PF12775">
    <property type="entry name" value="AAA_7"/>
    <property type="match status" value="1"/>
</dbReference>
<dbReference type="InterPro" id="IPR013602">
    <property type="entry name" value="Dynein_heavy_linker"/>
</dbReference>
<dbReference type="Pfam" id="PF17852">
    <property type="entry name" value="Dynein_AAA_lid"/>
    <property type="match status" value="1"/>
</dbReference>
<evidence type="ECO:0000256" key="16">
    <source>
        <dbReference type="SAM" id="MobiDB-lite"/>
    </source>
</evidence>
<dbReference type="RefSeq" id="XP_031851403.1">
    <property type="nucleotide sequence ID" value="XM_031995512.1"/>
</dbReference>
<dbReference type="InterPro" id="IPR041658">
    <property type="entry name" value="AAA_lid_11"/>
</dbReference>
<dbReference type="InterPro" id="IPR035699">
    <property type="entry name" value="AAA_6"/>
</dbReference>
<keyword evidence="10" id="KW-0243">Dynein</keyword>
<dbReference type="InterPro" id="IPR003593">
    <property type="entry name" value="AAA+_ATPase"/>
</dbReference>
<protein>
    <recommendedName>
        <fullName evidence="4">Dynein heavy chain, cytoplasmic</fullName>
    </recommendedName>
    <alternativeName>
        <fullName evidence="14">Dynein heavy chain, cytosolic</fullName>
    </alternativeName>
</protein>
<dbReference type="InterPro" id="IPR042222">
    <property type="entry name" value="Dynein_2_N"/>
</dbReference>
<feature type="domain" description="AAA+ ATPase" evidence="17">
    <location>
        <begin position="1863"/>
        <end position="2002"/>
    </location>
</feature>
<dbReference type="InterPro" id="IPR027417">
    <property type="entry name" value="P-loop_NTPase"/>
</dbReference>
<dbReference type="Pfam" id="PF03028">
    <property type="entry name" value="Dynein_heavy"/>
    <property type="match status" value="1"/>
</dbReference>
<evidence type="ECO:0000256" key="13">
    <source>
        <dbReference type="ARBA" id="ARBA00023212"/>
    </source>
</evidence>
<keyword evidence="7" id="KW-0677">Repeat</keyword>
<name>A0A5E8B260_9ASCO</name>
<gene>
    <name evidence="18" type="ORF">SAPINGB_P000789</name>
</gene>
<organism evidence="18 19">
    <name type="scientific">Magnusiomyces paraingens</name>
    <dbReference type="NCBI Taxonomy" id="2606893"/>
    <lineage>
        <taxon>Eukaryota</taxon>
        <taxon>Fungi</taxon>
        <taxon>Dikarya</taxon>
        <taxon>Ascomycota</taxon>
        <taxon>Saccharomycotina</taxon>
        <taxon>Dipodascomycetes</taxon>
        <taxon>Dipodascales</taxon>
        <taxon>Dipodascaceae</taxon>
        <taxon>Magnusiomyces</taxon>
    </lineage>
</organism>
<dbReference type="GO" id="GO:0072384">
    <property type="term" value="P:organelle transport along microtubule"/>
    <property type="evidence" value="ECO:0007669"/>
    <property type="project" value="UniProtKB-ARBA"/>
</dbReference>
<comment type="similarity">
    <text evidence="2">Belongs to the dynein heavy chain family.</text>
</comment>
<dbReference type="Pfam" id="PF08393">
    <property type="entry name" value="DHC_N2"/>
    <property type="match status" value="1"/>
</dbReference>
<dbReference type="InterPro" id="IPR042228">
    <property type="entry name" value="Dynein_linker_3"/>
</dbReference>
<feature type="region of interest" description="Disordered" evidence="16">
    <location>
        <begin position="1"/>
        <end position="20"/>
    </location>
</feature>
<dbReference type="GO" id="GO:0007097">
    <property type="term" value="P:nuclear migration"/>
    <property type="evidence" value="ECO:0007669"/>
    <property type="project" value="UniProtKB-ARBA"/>
</dbReference>
<keyword evidence="5" id="KW-0963">Cytoplasm</keyword>
<evidence type="ECO:0000256" key="8">
    <source>
        <dbReference type="ARBA" id="ARBA00022741"/>
    </source>
</evidence>
<comment type="subcellular location">
    <subcellularLocation>
        <location evidence="1">Cytoplasm</location>
        <location evidence="1">Cytoskeleton</location>
    </subcellularLocation>
</comment>
<accession>A0A5E8B260</accession>
<dbReference type="InterPro" id="IPR035706">
    <property type="entry name" value="AAA_9"/>
</dbReference>
<feature type="domain" description="AAA+ ATPase" evidence="17">
    <location>
        <begin position="2513"/>
        <end position="2663"/>
    </location>
</feature>
<dbReference type="InterPro" id="IPR054354">
    <property type="entry name" value="DYNC2H1-like_lid"/>
</dbReference>
<dbReference type="InterPro" id="IPR024317">
    <property type="entry name" value="Dynein_heavy_chain_D4_dom"/>
</dbReference>
<dbReference type="Pfam" id="PF12774">
    <property type="entry name" value="AAA_6"/>
    <property type="match status" value="1"/>
</dbReference>
<dbReference type="SMART" id="SM00382">
    <property type="entry name" value="AAA"/>
    <property type="match status" value="4"/>
</dbReference>
<dbReference type="Pfam" id="PF22597">
    <property type="entry name" value="DYN_lid"/>
    <property type="match status" value="1"/>
</dbReference>
<dbReference type="PANTHER" id="PTHR45703:SF36">
    <property type="entry name" value="DYNEIN HEAVY CHAIN, CYTOPLASMIC"/>
    <property type="match status" value="1"/>
</dbReference>
<evidence type="ECO:0000256" key="11">
    <source>
        <dbReference type="ARBA" id="ARBA00023054"/>
    </source>
</evidence>
<reference evidence="18 19" key="1">
    <citation type="submission" date="2019-09" db="EMBL/GenBank/DDBJ databases">
        <authorList>
            <person name="Brejova B."/>
        </authorList>
    </citation>
    <scope>NUCLEOTIDE SEQUENCE [LARGE SCALE GENOMIC DNA]</scope>
</reference>
<dbReference type="Gene3D" id="3.40.50.300">
    <property type="entry name" value="P-loop containing nucleotide triphosphate hydrolases"/>
    <property type="match status" value="5"/>
</dbReference>
<dbReference type="FunFam" id="3.40.50.300:FF:001013">
    <property type="entry name" value="Dynein heavy chain, cytoplasmic"/>
    <property type="match status" value="1"/>
</dbReference>
<comment type="subunit">
    <text evidence="3">Consists of at least two heavy chains and a number of intermediate and light chains.</text>
</comment>
<dbReference type="Gene3D" id="3.20.180.20">
    <property type="entry name" value="Dynein heavy chain, N-terminal domain 2"/>
    <property type="match status" value="1"/>
</dbReference>
<dbReference type="InterPro" id="IPR004273">
    <property type="entry name" value="Dynein_heavy_D6_P-loop"/>
</dbReference>
<evidence type="ECO:0000256" key="7">
    <source>
        <dbReference type="ARBA" id="ARBA00022737"/>
    </source>
</evidence>
<dbReference type="GO" id="GO:0045505">
    <property type="term" value="F:dynein intermediate chain binding"/>
    <property type="evidence" value="ECO:0007669"/>
    <property type="project" value="InterPro"/>
</dbReference>